<keyword evidence="1" id="KW-0175">Coiled coil</keyword>
<evidence type="ECO:0000256" key="2">
    <source>
        <dbReference type="SAM" id="MobiDB-lite"/>
    </source>
</evidence>
<keyword evidence="3" id="KW-1185">Reference proteome</keyword>
<dbReference type="WBParaSite" id="jg13860">
    <property type="protein sequence ID" value="jg13860"/>
    <property type="gene ID" value="jg13860"/>
</dbReference>
<evidence type="ECO:0000313" key="3">
    <source>
        <dbReference type="Proteomes" id="UP000887574"/>
    </source>
</evidence>
<dbReference type="Proteomes" id="UP000887574">
    <property type="component" value="Unplaced"/>
</dbReference>
<name>A0A915CXZ3_9BILA</name>
<proteinExistence type="predicted"/>
<feature type="compositionally biased region" description="Acidic residues" evidence="2">
    <location>
        <begin position="14"/>
        <end position="28"/>
    </location>
</feature>
<reference evidence="4" key="1">
    <citation type="submission" date="2022-11" db="UniProtKB">
        <authorList>
            <consortium name="WormBaseParasite"/>
        </authorList>
    </citation>
    <scope>IDENTIFICATION</scope>
</reference>
<feature type="coiled-coil region" evidence="1">
    <location>
        <begin position="223"/>
        <end position="292"/>
    </location>
</feature>
<feature type="region of interest" description="Disordered" evidence="2">
    <location>
        <begin position="573"/>
        <end position="593"/>
    </location>
</feature>
<protein>
    <submittedName>
        <fullName evidence="4">Uncharacterized protein</fullName>
    </submittedName>
</protein>
<organism evidence="3 4">
    <name type="scientific">Ditylenchus dipsaci</name>
    <dbReference type="NCBI Taxonomy" id="166011"/>
    <lineage>
        <taxon>Eukaryota</taxon>
        <taxon>Metazoa</taxon>
        <taxon>Ecdysozoa</taxon>
        <taxon>Nematoda</taxon>
        <taxon>Chromadorea</taxon>
        <taxon>Rhabditida</taxon>
        <taxon>Tylenchina</taxon>
        <taxon>Tylenchomorpha</taxon>
        <taxon>Sphaerularioidea</taxon>
        <taxon>Anguinidae</taxon>
        <taxon>Anguininae</taxon>
        <taxon>Ditylenchus</taxon>
    </lineage>
</organism>
<feature type="compositionally biased region" description="Basic and acidic residues" evidence="2">
    <location>
        <begin position="1"/>
        <end position="13"/>
    </location>
</feature>
<evidence type="ECO:0000256" key="1">
    <source>
        <dbReference type="SAM" id="Coils"/>
    </source>
</evidence>
<evidence type="ECO:0000313" key="4">
    <source>
        <dbReference type="WBParaSite" id="jg13860"/>
    </source>
</evidence>
<accession>A0A915CXZ3</accession>
<feature type="compositionally biased region" description="Low complexity" evidence="2">
    <location>
        <begin position="37"/>
        <end position="57"/>
    </location>
</feature>
<feature type="region of interest" description="Disordered" evidence="2">
    <location>
        <begin position="1"/>
        <end position="59"/>
    </location>
</feature>
<dbReference type="AlphaFoldDB" id="A0A915CXZ3"/>
<feature type="coiled-coil region" evidence="1">
    <location>
        <begin position="127"/>
        <end position="186"/>
    </location>
</feature>
<sequence length="648" mass="71868">MDKDEEMNDKPEEVGSEDGEIIGDDDTHDETIPSSNTSLQQTQSISPPSQQPQEQTPNVVDQLRARVKKLQSRLSNNHQDHQLRTAELECKIIVLEGIANQSNEAIQENRHLSHTIAQLQNVLLSNNQLLQDAQTQLTQKLEAKDQEMKQRDKHTQELYYAEQTKVRNLEAELFVSKNQLAELQNEKMAHPNICKKKSTGSGKTWPMRHKKGNLNERKHQEAITAYQTTISQLQLTAENADKEVDHWKAEHANCAKESENLKSECAKFKKEIETLKAEHATCKVEIDELRRKCEPVSRSQNTFTGYDELANKLNRSLIETDMLKCSLKEICSVYKEKCLLLNKENSAETIWKTEYKNLEAAFKQNLVKLQAETLQSRYKDTQMAELREKLENLNTATTAPIVNGPVKKAAVVPQNHPQPVQAPPTNAVRARTPVARRRAPMTVVRPAASKPNQSVAYNGIGPSPCSLNQTSTANAAPNKSMWSNPISQAGRPFVLLAPRPGCGRQTPLRNINQIGAPSSQPTGNIYTPIAPARAVQQAAPAAGHAPSGSVVQTARITLASALGFVPPLAPPVTIPNQQTRSQPVERKRKSSDDEEIVCVKVVASKPRRATSTVRTYSDAPFCGTPLSGVAGTSAPLIRRATMQQQHQQ</sequence>